<gene>
    <name evidence="2" type="ORF">DXN04_18480</name>
</gene>
<proteinExistence type="predicted"/>
<dbReference type="EMBL" id="QTJV01000006">
    <property type="protein sequence ID" value="RFM33937.1"/>
    <property type="molecule type" value="Genomic_DNA"/>
</dbReference>
<dbReference type="SUPFAM" id="SSF88946">
    <property type="entry name" value="Sigma2 domain of RNA polymerase sigma factors"/>
    <property type="match status" value="1"/>
</dbReference>
<dbReference type="AlphaFoldDB" id="A0A3E1P172"/>
<name>A0A3E1P172_9BACT</name>
<evidence type="ECO:0000259" key="1">
    <source>
        <dbReference type="Pfam" id="PF04542"/>
    </source>
</evidence>
<dbReference type="InterPro" id="IPR013325">
    <property type="entry name" value="RNA_pol_sigma_r2"/>
</dbReference>
<sequence>MQYMDDSVMLAALKGGDLKAYQYFFMKYYKPLCLKARTMLTVMEEAEQLVQHVFVQVWEEQLYLEIDHSMGGYLYKMVHNSCVNLVRKSDSNDSFSADPGLLMVRHVEFPLPTPYNQVDMNGALSFSSPEKDRGEQFKRIMENGVLYAKQLCREVLRTLRLRK</sequence>
<dbReference type="OrthoDB" id="660457at2"/>
<evidence type="ECO:0000313" key="2">
    <source>
        <dbReference type="EMBL" id="RFM33937.1"/>
    </source>
</evidence>
<reference evidence="2 3" key="1">
    <citation type="submission" date="2018-08" db="EMBL/GenBank/DDBJ databases">
        <title>Chitinophaga sp. K20C18050901, a novel bacterium isolated from forest soil.</title>
        <authorList>
            <person name="Wang C."/>
        </authorList>
    </citation>
    <scope>NUCLEOTIDE SEQUENCE [LARGE SCALE GENOMIC DNA]</scope>
    <source>
        <strain evidence="2 3">K20C18050901</strain>
    </source>
</reference>
<dbReference type="Gene3D" id="1.10.1740.10">
    <property type="match status" value="1"/>
</dbReference>
<organism evidence="2 3">
    <name type="scientific">Chitinophaga silvisoli</name>
    <dbReference type="NCBI Taxonomy" id="2291814"/>
    <lineage>
        <taxon>Bacteria</taxon>
        <taxon>Pseudomonadati</taxon>
        <taxon>Bacteroidota</taxon>
        <taxon>Chitinophagia</taxon>
        <taxon>Chitinophagales</taxon>
        <taxon>Chitinophagaceae</taxon>
        <taxon>Chitinophaga</taxon>
    </lineage>
</organism>
<dbReference type="GO" id="GO:0006352">
    <property type="term" value="P:DNA-templated transcription initiation"/>
    <property type="evidence" value="ECO:0007669"/>
    <property type="project" value="InterPro"/>
</dbReference>
<dbReference type="Pfam" id="PF04542">
    <property type="entry name" value="Sigma70_r2"/>
    <property type="match status" value="1"/>
</dbReference>
<protein>
    <recommendedName>
        <fullName evidence="1">RNA polymerase sigma-70 region 2 domain-containing protein</fullName>
    </recommendedName>
</protein>
<dbReference type="InterPro" id="IPR007627">
    <property type="entry name" value="RNA_pol_sigma70_r2"/>
</dbReference>
<feature type="domain" description="RNA polymerase sigma-70 region 2" evidence="1">
    <location>
        <begin position="25"/>
        <end position="90"/>
    </location>
</feature>
<accession>A0A3E1P172</accession>
<evidence type="ECO:0000313" key="3">
    <source>
        <dbReference type="Proteomes" id="UP000261174"/>
    </source>
</evidence>
<comment type="caution">
    <text evidence="2">The sequence shown here is derived from an EMBL/GenBank/DDBJ whole genome shotgun (WGS) entry which is preliminary data.</text>
</comment>
<dbReference type="GO" id="GO:0003700">
    <property type="term" value="F:DNA-binding transcription factor activity"/>
    <property type="evidence" value="ECO:0007669"/>
    <property type="project" value="InterPro"/>
</dbReference>
<dbReference type="RefSeq" id="WP_116854855.1">
    <property type="nucleotide sequence ID" value="NZ_QTJV01000006.1"/>
</dbReference>
<dbReference type="Proteomes" id="UP000261174">
    <property type="component" value="Unassembled WGS sequence"/>
</dbReference>
<keyword evidence="3" id="KW-1185">Reference proteome</keyword>